<feature type="compositionally biased region" description="Acidic residues" evidence="1">
    <location>
        <begin position="519"/>
        <end position="530"/>
    </location>
</feature>
<dbReference type="EMBL" id="CAUYUJ010017904">
    <property type="protein sequence ID" value="CAK0878951.1"/>
    <property type="molecule type" value="Genomic_DNA"/>
</dbReference>
<reference evidence="2" key="1">
    <citation type="submission" date="2023-10" db="EMBL/GenBank/DDBJ databases">
        <authorList>
            <person name="Chen Y."/>
            <person name="Shah S."/>
            <person name="Dougan E. K."/>
            <person name="Thang M."/>
            <person name="Chan C."/>
        </authorList>
    </citation>
    <scope>NUCLEOTIDE SEQUENCE [LARGE SCALE GENOMIC DNA]</scope>
</reference>
<feature type="compositionally biased region" description="Basic and acidic residues" evidence="1">
    <location>
        <begin position="424"/>
        <end position="433"/>
    </location>
</feature>
<evidence type="ECO:0000313" key="2">
    <source>
        <dbReference type="EMBL" id="CAK0878951.1"/>
    </source>
</evidence>
<feature type="region of interest" description="Disordered" evidence="1">
    <location>
        <begin position="518"/>
        <end position="543"/>
    </location>
</feature>
<evidence type="ECO:0000256" key="1">
    <source>
        <dbReference type="SAM" id="MobiDB-lite"/>
    </source>
</evidence>
<evidence type="ECO:0000313" key="3">
    <source>
        <dbReference type="Proteomes" id="UP001189429"/>
    </source>
</evidence>
<keyword evidence="3" id="KW-1185">Reference proteome</keyword>
<feature type="compositionally biased region" description="Basic residues" evidence="1">
    <location>
        <begin position="406"/>
        <end position="415"/>
    </location>
</feature>
<accession>A0ABN9W245</accession>
<comment type="caution">
    <text evidence="2">The sequence shown here is derived from an EMBL/GenBank/DDBJ whole genome shotgun (WGS) entry which is preliminary data.</text>
</comment>
<gene>
    <name evidence="2" type="ORF">PCOR1329_LOCUS62545</name>
</gene>
<feature type="compositionally biased region" description="Basic and acidic residues" evidence="1">
    <location>
        <begin position="395"/>
        <end position="405"/>
    </location>
</feature>
<feature type="compositionally biased region" description="Acidic residues" evidence="1">
    <location>
        <begin position="444"/>
        <end position="454"/>
    </location>
</feature>
<organism evidence="2 3">
    <name type="scientific">Prorocentrum cordatum</name>
    <dbReference type="NCBI Taxonomy" id="2364126"/>
    <lineage>
        <taxon>Eukaryota</taxon>
        <taxon>Sar</taxon>
        <taxon>Alveolata</taxon>
        <taxon>Dinophyceae</taxon>
        <taxon>Prorocentrales</taxon>
        <taxon>Prorocentraceae</taxon>
        <taxon>Prorocentrum</taxon>
    </lineage>
</organism>
<protein>
    <submittedName>
        <fullName evidence="2">Uncharacterized protein</fullName>
    </submittedName>
</protein>
<dbReference type="Proteomes" id="UP001189429">
    <property type="component" value="Unassembled WGS sequence"/>
</dbReference>
<sequence>MNESDPKWRDAPLGELFPGLDGNELQSQVFAAYLMNPASPNSRLPLFNAKKNRVFRRAECNNRNYVSHREKLVKDILASGLIEGVRGEAWAIPDDKSLAFIDKDPECQFLLLSHATLIEAIYIAAERAPHNKFVLETLRLGISCKIFFPMTPLSICVYLKDLHNAFHRGAQASVLEKYDQCVTCESEWGDHCKNKKIVARNLPTKGPNTYIKQYWKWMTDNHYNAFRNWPMFFKAKKFVRLMKKLKLYKRFRETAENECDFAHPAVVVEDTIHLNHSLANAVMQFSDAIPGPHINMILAEALRLVYPVVVDDDLGPRRKPAAVADDVDDPTWIFRTKSDEAKIKVLRTPMSSTALYLRASKAAASDTSPEGPKQQKKGKGNGKGKKGKGGKGKGGKKEKGKDSKSKAKAKAKGRSANKSNAKGLTERAIDTLLRDNVSSTVPLLDDEPGDDDTAEGTGNGNGGACSSSQPLGASALVGADAVVDADCEDAEMMSDDRSDADEIAAMEMAEAGFEAPDTLMDEDDQGEGEESQQPRGAGGARTRQAKLLDDAYALVSGVLSHIPEEAYRQCLFFFFKKESLVQLPADTKPKWFEAVRPLIKNQLATAHAHALSPAALQDIIKGTMPRTTEPTAPCPESADSQVKASILEEHRRVLAMTDTSAAIKAWSDDNMDIPLVMAPDFGAAMRDAFAYMKKRGDGDGPLENLHFAMACAEGLRKIRPGTEDYEKECVAASALMADQKTTGCDKQAAGPKEVCDIWACQSQAFAYCTVRADIALSILRTIVVPKFLSPGRDTASAKAAFTSLSAAINAMTEARDKIAAVDINMKLNAGADTAINWVQFWTRCLAASSADNGPTELRKMLDGEITSIATRFDHRVKAEVDRLAAEQQKETGTGGDDAAQQAVNTEGLANIAHSFEEQGKQYMSLSTEVSEESFEIPAAVRCDVMQMIMCRINSKVTEHAMQKGSLKADKGMSELLYDRSGARRTLWCRGMATDGIRIGFTGHVTMVPTVGCFELGEVDHVKVYLKTNLPKSGPIIGHFCPAWLVQPVTINADTGEAARQAKMNLLFDEVEFEFKWSATFLGAEETMNIKLKIPYLELGAEFKKLEHPFELDRTWSDGLETWSLGDREKKYNQAIADTLKALKPSGSATEPVSEEWRRIADHIL</sequence>
<proteinExistence type="predicted"/>
<feature type="compositionally biased region" description="Basic residues" evidence="1">
    <location>
        <begin position="374"/>
        <end position="394"/>
    </location>
</feature>
<feature type="region of interest" description="Disordered" evidence="1">
    <location>
        <begin position="362"/>
        <end position="467"/>
    </location>
</feature>
<name>A0ABN9W245_9DINO</name>